<proteinExistence type="predicted"/>
<evidence type="ECO:0000313" key="1">
    <source>
        <dbReference type="EMBL" id="JAH39364.1"/>
    </source>
</evidence>
<name>A0A0E9SDC0_ANGAN</name>
<organism evidence="1">
    <name type="scientific">Anguilla anguilla</name>
    <name type="common">European freshwater eel</name>
    <name type="synonym">Muraena anguilla</name>
    <dbReference type="NCBI Taxonomy" id="7936"/>
    <lineage>
        <taxon>Eukaryota</taxon>
        <taxon>Metazoa</taxon>
        <taxon>Chordata</taxon>
        <taxon>Craniata</taxon>
        <taxon>Vertebrata</taxon>
        <taxon>Euteleostomi</taxon>
        <taxon>Actinopterygii</taxon>
        <taxon>Neopterygii</taxon>
        <taxon>Teleostei</taxon>
        <taxon>Anguilliformes</taxon>
        <taxon>Anguillidae</taxon>
        <taxon>Anguilla</taxon>
    </lineage>
</organism>
<protein>
    <submittedName>
        <fullName evidence="1">Uncharacterized protein</fullName>
    </submittedName>
</protein>
<sequence length="34" mass="4251">MQFFLKKIKYNLVLYKIIENWPVMDTRAHCDVRH</sequence>
<accession>A0A0E9SDC0</accession>
<reference evidence="1" key="1">
    <citation type="submission" date="2014-11" db="EMBL/GenBank/DDBJ databases">
        <authorList>
            <person name="Amaro Gonzalez C."/>
        </authorList>
    </citation>
    <scope>NUCLEOTIDE SEQUENCE</scope>
</reference>
<dbReference type="EMBL" id="GBXM01069213">
    <property type="protein sequence ID" value="JAH39364.1"/>
    <property type="molecule type" value="Transcribed_RNA"/>
</dbReference>
<reference evidence="1" key="2">
    <citation type="journal article" date="2015" name="Fish Shellfish Immunol.">
        <title>Early steps in the European eel (Anguilla anguilla)-Vibrio vulnificus interaction in the gills: Role of the RtxA13 toxin.</title>
        <authorList>
            <person name="Callol A."/>
            <person name="Pajuelo D."/>
            <person name="Ebbesson L."/>
            <person name="Teles M."/>
            <person name="MacKenzie S."/>
            <person name="Amaro C."/>
        </authorList>
    </citation>
    <scope>NUCLEOTIDE SEQUENCE</scope>
</reference>
<dbReference type="AlphaFoldDB" id="A0A0E9SDC0"/>
<dbReference type="EMBL" id="GBXM01065397">
    <property type="protein sequence ID" value="JAH43180.1"/>
    <property type="molecule type" value="Transcribed_RNA"/>
</dbReference>